<keyword evidence="2" id="KW-1185">Reference proteome</keyword>
<evidence type="ECO:0008006" key="3">
    <source>
        <dbReference type="Google" id="ProtNLM"/>
    </source>
</evidence>
<sequence length="150" mass="17025">MAIPQFNQHGLLPEGVHDCTFLEAQAFLCSNEHRSAIWARLQRFLDWAAAFPRPAAFLIDGSYVTDKPLPNDVDVIVDVTSCSTEQQKQWFAVWAEQHEFAKLTFSVDFYPFAIGLGSDFSAFFQYVRIEEALRRGIAPTVRKGILKVAR</sequence>
<proteinExistence type="predicted"/>
<dbReference type="InterPro" id="IPR053860">
    <property type="entry name" value="DUF6932"/>
</dbReference>
<gene>
    <name evidence="1" type="ORF">PQ455_16845</name>
</gene>
<organism evidence="1 2">
    <name type="scientific">Sphingomonas naphthae</name>
    <dbReference type="NCBI Taxonomy" id="1813468"/>
    <lineage>
        <taxon>Bacteria</taxon>
        <taxon>Pseudomonadati</taxon>
        <taxon>Pseudomonadota</taxon>
        <taxon>Alphaproteobacteria</taxon>
        <taxon>Sphingomonadales</taxon>
        <taxon>Sphingomonadaceae</taxon>
        <taxon>Sphingomonas</taxon>
    </lineage>
</organism>
<evidence type="ECO:0000313" key="2">
    <source>
        <dbReference type="Proteomes" id="UP001220395"/>
    </source>
</evidence>
<accession>A0ABY7TJC7</accession>
<dbReference type="RefSeq" id="WP_273687356.1">
    <property type="nucleotide sequence ID" value="NZ_CP117411.1"/>
</dbReference>
<evidence type="ECO:0000313" key="1">
    <source>
        <dbReference type="EMBL" id="WCT73264.1"/>
    </source>
</evidence>
<dbReference type="Proteomes" id="UP001220395">
    <property type="component" value="Chromosome"/>
</dbReference>
<dbReference type="EMBL" id="CP117411">
    <property type="protein sequence ID" value="WCT73264.1"/>
    <property type="molecule type" value="Genomic_DNA"/>
</dbReference>
<dbReference type="Pfam" id="PF22014">
    <property type="entry name" value="DUF6932"/>
    <property type="match status" value="1"/>
</dbReference>
<protein>
    <recommendedName>
        <fullName evidence="3">Nucleotidyltransferase domain-containing protein</fullName>
    </recommendedName>
</protein>
<name>A0ABY7TJC7_9SPHN</name>
<reference evidence="1 2" key="1">
    <citation type="submission" date="2023-02" db="EMBL/GenBank/DDBJ databases">
        <title>Genome sequence of Sphingomonas naphthae.</title>
        <authorList>
            <person name="Kim S."/>
            <person name="Heo J."/>
            <person name="Kwon S.-W."/>
        </authorList>
    </citation>
    <scope>NUCLEOTIDE SEQUENCE [LARGE SCALE GENOMIC DNA]</scope>
    <source>
        <strain evidence="1 2">KACC 18716</strain>
    </source>
</reference>